<feature type="transmembrane region" description="Helical" evidence="1">
    <location>
        <begin position="52"/>
        <end position="73"/>
    </location>
</feature>
<accession>A0A511R253</accession>
<keyword evidence="1" id="KW-1133">Transmembrane helix</keyword>
<reference evidence="3 4" key="1">
    <citation type="submission" date="2019-07" db="EMBL/GenBank/DDBJ databases">
        <title>Whole genome shotgun sequence of Meiothermus hypogaeus NBRC 106114.</title>
        <authorList>
            <person name="Hosoyama A."/>
            <person name="Uohara A."/>
            <person name="Ohji S."/>
            <person name="Ichikawa N."/>
        </authorList>
    </citation>
    <scope>NUCLEOTIDE SEQUENCE [LARGE SCALE GENOMIC DNA]</scope>
    <source>
        <strain evidence="3 4">NBRC 106114</strain>
    </source>
</reference>
<feature type="transmembrane region" description="Helical" evidence="1">
    <location>
        <begin position="190"/>
        <end position="211"/>
    </location>
</feature>
<dbReference type="Proteomes" id="UP000321197">
    <property type="component" value="Unassembled WGS sequence"/>
</dbReference>
<evidence type="ECO:0000313" key="3">
    <source>
        <dbReference type="EMBL" id="GEM83397.1"/>
    </source>
</evidence>
<evidence type="ECO:0000256" key="1">
    <source>
        <dbReference type="SAM" id="Phobius"/>
    </source>
</evidence>
<dbReference type="GO" id="GO:0004175">
    <property type="term" value="F:endopeptidase activity"/>
    <property type="evidence" value="ECO:0007669"/>
    <property type="project" value="UniProtKB-ARBA"/>
</dbReference>
<dbReference type="RefSeq" id="WP_119341457.1">
    <property type="nucleotide sequence ID" value="NZ_BJXL01000043.1"/>
</dbReference>
<gene>
    <name evidence="3" type="ORF">MHY01S_15630</name>
</gene>
<dbReference type="InterPro" id="IPR003675">
    <property type="entry name" value="Rce1/LyrA-like_dom"/>
</dbReference>
<keyword evidence="1" id="KW-0472">Membrane</keyword>
<keyword evidence="1" id="KW-0812">Transmembrane</keyword>
<protein>
    <recommendedName>
        <fullName evidence="2">CAAX prenyl protease 2/Lysostaphin resistance protein A-like domain-containing protein</fullName>
    </recommendedName>
</protein>
<dbReference type="AlphaFoldDB" id="A0A511R253"/>
<feature type="domain" description="CAAX prenyl protease 2/Lysostaphin resistance protein A-like" evidence="2">
    <location>
        <begin position="92"/>
        <end position="180"/>
    </location>
</feature>
<sequence>MERGIAESIATIALLLWWLYLICGLAVSWIVKYYRDDLKPGYRIWAIPRGRDIFFMVGVWILSGTSLAFLGIMEQPVTSGINFIAVEFSGRLLFWASVEEVARAGVFDMFRGSLGWGVLANSVAFGVFHLDNDVERMMHTPLYAILFPLAGLAFGMASLAILVRVGLIWAIAVHFCVNTFRLVLLTPDPAVNYLTFFGTIGLLVYISLPYLKHHSR</sequence>
<name>A0A511R253_9DEIN</name>
<evidence type="ECO:0000259" key="2">
    <source>
        <dbReference type="Pfam" id="PF02517"/>
    </source>
</evidence>
<dbReference type="GO" id="GO:0080120">
    <property type="term" value="P:CAAX-box protein maturation"/>
    <property type="evidence" value="ECO:0007669"/>
    <property type="project" value="UniProtKB-ARBA"/>
</dbReference>
<feature type="transmembrane region" description="Helical" evidence="1">
    <location>
        <begin position="142"/>
        <end position="162"/>
    </location>
</feature>
<feature type="transmembrane region" description="Helical" evidence="1">
    <location>
        <begin position="12"/>
        <end position="31"/>
    </location>
</feature>
<comment type="caution">
    <text evidence="3">The sequence shown here is derived from an EMBL/GenBank/DDBJ whole genome shotgun (WGS) entry which is preliminary data.</text>
</comment>
<dbReference type="Pfam" id="PF02517">
    <property type="entry name" value="Rce1-like"/>
    <property type="match status" value="1"/>
</dbReference>
<feature type="transmembrane region" description="Helical" evidence="1">
    <location>
        <begin position="167"/>
        <end position="184"/>
    </location>
</feature>
<organism evidence="3 4">
    <name type="scientific">Meiothermus hypogaeus NBRC 106114</name>
    <dbReference type="NCBI Taxonomy" id="1227553"/>
    <lineage>
        <taxon>Bacteria</taxon>
        <taxon>Thermotogati</taxon>
        <taxon>Deinococcota</taxon>
        <taxon>Deinococci</taxon>
        <taxon>Thermales</taxon>
        <taxon>Thermaceae</taxon>
        <taxon>Meiothermus</taxon>
    </lineage>
</organism>
<dbReference type="EMBL" id="BJXL01000043">
    <property type="protein sequence ID" value="GEM83397.1"/>
    <property type="molecule type" value="Genomic_DNA"/>
</dbReference>
<evidence type="ECO:0000313" key="4">
    <source>
        <dbReference type="Proteomes" id="UP000321197"/>
    </source>
</evidence>
<proteinExistence type="predicted"/>